<keyword evidence="4" id="KW-1185">Reference proteome</keyword>
<keyword evidence="2" id="KW-0472">Membrane</keyword>
<dbReference type="EMBL" id="CAVNYO010000169">
    <property type="protein sequence ID" value="CAK5271308.1"/>
    <property type="molecule type" value="Genomic_DNA"/>
</dbReference>
<gene>
    <name evidence="3" type="ORF">MYCIT1_LOCUS16269</name>
</gene>
<organism evidence="3 4">
    <name type="scientific">Mycena citricolor</name>
    <dbReference type="NCBI Taxonomy" id="2018698"/>
    <lineage>
        <taxon>Eukaryota</taxon>
        <taxon>Fungi</taxon>
        <taxon>Dikarya</taxon>
        <taxon>Basidiomycota</taxon>
        <taxon>Agaricomycotina</taxon>
        <taxon>Agaricomycetes</taxon>
        <taxon>Agaricomycetidae</taxon>
        <taxon>Agaricales</taxon>
        <taxon>Marasmiineae</taxon>
        <taxon>Mycenaceae</taxon>
        <taxon>Mycena</taxon>
    </lineage>
</organism>
<feature type="transmembrane region" description="Helical" evidence="2">
    <location>
        <begin position="268"/>
        <end position="293"/>
    </location>
</feature>
<feature type="transmembrane region" description="Helical" evidence="2">
    <location>
        <begin position="68"/>
        <end position="87"/>
    </location>
</feature>
<evidence type="ECO:0000313" key="4">
    <source>
        <dbReference type="Proteomes" id="UP001295794"/>
    </source>
</evidence>
<proteinExistence type="predicted"/>
<evidence type="ECO:0000256" key="2">
    <source>
        <dbReference type="SAM" id="Phobius"/>
    </source>
</evidence>
<feature type="transmembrane region" description="Helical" evidence="2">
    <location>
        <begin position="313"/>
        <end position="332"/>
    </location>
</feature>
<comment type="caution">
    <text evidence="3">The sequence shown here is derived from an EMBL/GenBank/DDBJ whole genome shotgun (WGS) entry which is preliminary data.</text>
</comment>
<feature type="compositionally biased region" description="Basic and acidic residues" evidence="1">
    <location>
        <begin position="391"/>
        <end position="406"/>
    </location>
</feature>
<keyword evidence="2" id="KW-0812">Transmembrane</keyword>
<evidence type="ECO:0000256" key="1">
    <source>
        <dbReference type="SAM" id="MobiDB-lite"/>
    </source>
</evidence>
<feature type="transmembrane region" description="Helical" evidence="2">
    <location>
        <begin position="36"/>
        <end position="56"/>
    </location>
</feature>
<name>A0AAD2HAP8_9AGAR</name>
<feature type="transmembrane region" description="Helical" evidence="2">
    <location>
        <begin position="218"/>
        <end position="237"/>
    </location>
</feature>
<feature type="transmembrane region" description="Helical" evidence="2">
    <location>
        <begin position="171"/>
        <end position="198"/>
    </location>
</feature>
<keyword evidence="2" id="KW-1133">Transmembrane helix</keyword>
<protein>
    <submittedName>
        <fullName evidence="3">Uncharacterized protein</fullName>
    </submittedName>
</protein>
<reference evidence="3" key="1">
    <citation type="submission" date="2023-11" db="EMBL/GenBank/DDBJ databases">
        <authorList>
            <person name="De Vega J J."/>
            <person name="De Vega J J."/>
        </authorList>
    </citation>
    <scope>NUCLEOTIDE SEQUENCE</scope>
</reference>
<evidence type="ECO:0000313" key="3">
    <source>
        <dbReference type="EMBL" id="CAK5271308.1"/>
    </source>
</evidence>
<dbReference type="AlphaFoldDB" id="A0AAD2HAP8"/>
<accession>A0AAD2HAP8</accession>
<feature type="transmembrane region" description="Helical" evidence="2">
    <location>
        <begin position="143"/>
        <end position="164"/>
    </location>
</feature>
<dbReference type="Proteomes" id="UP001295794">
    <property type="component" value="Unassembled WGS sequence"/>
</dbReference>
<sequence length="406" mass="44914">MSGDPSLTNASLPVPAALGHDLSKFGRDLNQDAVGVIWESMFVGAYGVFFMLAVYSIFRKGMRSRGSYIMLAVVIYLYATSLTLWALNVTSLFQTTRALLMIEDQTASVNDRINLANEKLMVLGNPMEALFMFNVRVLAGLSLWTRVLIAQMVVGDAVVIWRAWVLYHGRWWIVGMPCLMLLLSLGFNITDIVCLTHAGFSTNTSIAGVGDICPHAELMSWAFSLGTNFICTVLIATKAWTHRRSTRNLHSTASSGNRPRRTLSTDKVLALLVESGFIYCLFWLTQLILFFDIPRSSPAIYVYELFAGMGDQISGLYPTLIIVIVNFHRTIWDSDDGASRNRASTQSATGFSTIRWAPNTPHLLSPETSPAPDTAVFDTKTGGTRTPMEMDTFRGKYAESRDGSVV</sequence>
<feature type="region of interest" description="Disordered" evidence="1">
    <location>
        <begin position="362"/>
        <end position="406"/>
    </location>
</feature>